<accession>A0A1Y1LEU1</accession>
<protein>
    <submittedName>
        <fullName evidence="1">Uncharacterized protein</fullName>
    </submittedName>
</protein>
<reference evidence="1" key="1">
    <citation type="journal article" date="2016" name="Sci. Rep.">
        <title>Molecular characterization of firefly nuptial gifts: a multi-omics approach sheds light on postcopulatory sexual selection.</title>
        <authorList>
            <person name="Al-Wathiqui N."/>
            <person name="Fallon T.R."/>
            <person name="South A."/>
            <person name="Weng J.K."/>
            <person name="Lewis S.M."/>
        </authorList>
    </citation>
    <scope>NUCLEOTIDE SEQUENCE</scope>
</reference>
<dbReference type="EMBL" id="GEZM01059687">
    <property type="protein sequence ID" value="JAV71401.1"/>
    <property type="molecule type" value="Transcribed_RNA"/>
</dbReference>
<evidence type="ECO:0000313" key="1">
    <source>
        <dbReference type="EMBL" id="JAV71401.1"/>
    </source>
</evidence>
<sequence>MLASTKYKADDTSAAITPMQANAKDHPKKLFACPGIQPLRFANDAKTITAMPPDRPAINVTTAVAQINMTNFDMSGPQQRPYSKLRTAPISMHIKATVKKNCVVFMKAGAKYPRMSS</sequence>
<organism evidence="1">
    <name type="scientific">Photinus pyralis</name>
    <name type="common">Common eastern firefly</name>
    <name type="synonym">Lampyris pyralis</name>
    <dbReference type="NCBI Taxonomy" id="7054"/>
    <lineage>
        <taxon>Eukaryota</taxon>
        <taxon>Metazoa</taxon>
        <taxon>Ecdysozoa</taxon>
        <taxon>Arthropoda</taxon>
        <taxon>Hexapoda</taxon>
        <taxon>Insecta</taxon>
        <taxon>Pterygota</taxon>
        <taxon>Neoptera</taxon>
        <taxon>Endopterygota</taxon>
        <taxon>Coleoptera</taxon>
        <taxon>Polyphaga</taxon>
        <taxon>Elateriformia</taxon>
        <taxon>Elateroidea</taxon>
        <taxon>Lampyridae</taxon>
        <taxon>Lampyrinae</taxon>
        <taxon>Photinus</taxon>
    </lineage>
</organism>
<proteinExistence type="predicted"/>
<name>A0A1Y1LEU1_PHOPY</name>
<dbReference type="AlphaFoldDB" id="A0A1Y1LEU1"/>